<feature type="domain" description="PHD-type" evidence="7">
    <location>
        <begin position="692"/>
        <end position="743"/>
    </location>
</feature>
<feature type="compositionally biased region" description="Polar residues" evidence="6">
    <location>
        <begin position="134"/>
        <end position="152"/>
    </location>
</feature>
<dbReference type="PROSITE" id="PS01359">
    <property type="entry name" value="ZF_PHD_1"/>
    <property type="match status" value="1"/>
</dbReference>
<dbReference type="InterPro" id="IPR013083">
    <property type="entry name" value="Znf_RING/FYVE/PHD"/>
</dbReference>
<dbReference type="PROSITE" id="PS51050">
    <property type="entry name" value="ZF_CW"/>
    <property type="match status" value="1"/>
</dbReference>
<name>A0ABD3GXH1_9MARC</name>
<dbReference type="Gene3D" id="3.30.40.10">
    <property type="entry name" value="Zinc/RING finger domain, C3HC4 (zinc finger)"/>
    <property type="match status" value="1"/>
</dbReference>
<feature type="domain" description="CW-type" evidence="8">
    <location>
        <begin position="859"/>
        <end position="930"/>
    </location>
</feature>
<reference evidence="10 11" key="1">
    <citation type="submission" date="2024-09" db="EMBL/GenBank/DDBJ databases">
        <title>Chromosome-scale assembly of Riccia sorocarpa.</title>
        <authorList>
            <person name="Paukszto L."/>
        </authorList>
    </citation>
    <scope>NUCLEOTIDE SEQUENCE [LARGE SCALE GENOMIC DNA]</scope>
    <source>
        <strain evidence="10">LP-2024</strain>
        <tissue evidence="10">Aerial parts of the thallus</tissue>
    </source>
</reference>
<feature type="region of interest" description="Disordered" evidence="6">
    <location>
        <begin position="123"/>
        <end position="152"/>
    </location>
</feature>
<feature type="region of interest" description="Disordered" evidence="6">
    <location>
        <begin position="506"/>
        <end position="530"/>
    </location>
</feature>
<organism evidence="10 11">
    <name type="scientific">Riccia sorocarpa</name>
    <dbReference type="NCBI Taxonomy" id="122646"/>
    <lineage>
        <taxon>Eukaryota</taxon>
        <taxon>Viridiplantae</taxon>
        <taxon>Streptophyta</taxon>
        <taxon>Embryophyta</taxon>
        <taxon>Marchantiophyta</taxon>
        <taxon>Marchantiopsida</taxon>
        <taxon>Marchantiidae</taxon>
        <taxon>Marchantiales</taxon>
        <taxon>Ricciaceae</taxon>
        <taxon>Riccia</taxon>
    </lineage>
</organism>
<keyword evidence="3" id="KW-0862">Zinc</keyword>
<keyword evidence="2 5" id="KW-0863">Zinc-finger</keyword>
<evidence type="ECO:0000313" key="11">
    <source>
        <dbReference type="Proteomes" id="UP001633002"/>
    </source>
</evidence>
<dbReference type="InterPro" id="IPR001965">
    <property type="entry name" value="Znf_PHD"/>
</dbReference>
<evidence type="ECO:0000256" key="3">
    <source>
        <dbReference type="ARBA" id="ARBA00022833"/>
    </source>
</evidence>
<dbReference type="EMBL" id="JBJQOH010000006">
    <property type="protein sequence ID" value="KAL3683376.1"/>
    <property type="molecule type" value="Genomic_DNA"/>
</dbReference>
<keyword evidence="11" id="KW-1185">Reference proteome</keyword>
<dbReference type="Proteomes" id="UP001633002">
    <property type="component" value="Unassembled WGS sequence"/>
</dbReference>
<feature type="compositionally biased region" description="Basic and acidic residues" evidence="6">
    <location>
        <begin position="506"/>
        <end position="516"/>
    </location>
</feature>
<evidence type="ECO:0008006" key="12">
    <source>
        <dbReference type="Google" id="ProtNLM"/>
    </source>
</evidence>
<feature type="region of interest" description="Disordered" evidence="6">
    <location>
        <begin position="610"/>
        <end position="633"/>
    </location>
</feature>
<evidence type="ECO:0000259" key="7">
    <source>
        <dbReference type="PROSITE" id="PS50016"/>
    </source>
</evidence>
<proteinExistence type="predicted"/>
<evidence type="ECO:0000313" key="10">
    <source>
        <dbReference type="EMBL" id="KAL3683376.1"/>
    </source>
</evidence>
<dbReference type="PROSITE" id="PS51156">
    <property type="entry name" value="ELM2"/>
    <property type="match status" value="1"/>
</dbReference>
<dbReference type="AlphaFoldDB" id="A0ABD3GXH1"/>
<keyword evidence="1" id="KW-0479">Metal-binding</keyword>
<keyword evidence="4" id="KW-0539">Nucleus</keyword>
<evidence type="ECO:0000256" key="1">
    <source>
        <dbReference type="ARBA" id="ARBA00022723"/>
    </source>
</evidence>
<sequence>MILGCDELANYHCGLQSLEVPVSSASRWGSSAHRFATDVSEKLGTLRSGDWCQLEPLSFGTADVVSVDENPASSEDKEEVSTDIRDSQLDSEEIFLHLVLPYSPCKDQGELEIDIDLATPVRSGTRREIPPSAKAQQFVSNGSDKPGTPTSTEWCKLRPLSFKTTDTVSVDERTASLEDKQEVTISKKDSRSDSEEIVLQLVLPCSPFKEQAELEAPASSCSRWENSAQHFVTKFSEQLEPPGVTNASKKLGPPRASYCCQLEALSLGAPDAVSVDERPPSLGDKKVASASTGDSRLDSEDIVLHLVLPYSPCKDEAELEFYKSQQKPVRVCSSCASEVRYSPEISVVSDRRDLNRMVRHDMICQQNLAHPDADVFVDLPVSHEHLDEELDAGSEGALEGQEMVETQSGLEMLKASVHDGASKMSLIDEKHGSEPLDGQDPRKCHPDKLQTLTQGNRPGAFEELEAKMPLNLGTHGLRSLMDTDPIQKFKRRRLTKPVDVLGKDVKLPSEMRSPDHDGDESYVDSESKRSGCYGSLCTPPDTDQAVLSSRSFLGSMPDELVGNDFPEPVTRIVKNRWGETGMGMADNSRHSDSAYAGVSRGSFMDRDMQQERDVSDSCISSSPKSLDAWSEPHGPKRREWLAQHHEEEAEATTTQSAHSSGFTGFVGGMYRYAIDNRPPAPHPGTVGDMTCVQLCKVCGEREDATTSLICDECEQVYHMTCVNSRMKIVPRVDEWYCRPCKKMKKHREASGELDLGAENRGWWREDAGIGKVERELMKMNNGKRTKVRIGPKFQAVVPDWNGIVEEDDLEDTLAESSQVFGQEVALTAEEKQQEQEVAEYNLAHNIWPKGWLPATDIPPNSKENWLQCMNVLFDEGDVRPDGTKVEKESICGKWRRAPLDVKHNETWECSCALVWDPRHADCAVPQELTDQEIQERLRFSAQIAQTEQVEPLG</sequence>
<evidence type="ECO:0000256" key="6">
    <source>
        <dbReference type="SAM" id="MobiDB-lite"/>
    </source>
</evidence>
<dbReference type="PROSITE" id="PS50016">
    <property type="entry name" value="ZF_PHD_2"/>
    <property type="match status" value="1"/>
</dbReference>
<accession>A0ABD3GXH1</accession>
<dbReference type="InterPro" id="IPR000949">
    <property type="entry name" value="ELM2_dom"/>
</dbReference>
<dbReference type="InterPro" id="IPR011011">
    <property type="entry name" value="Znf_FYVE_PHD"/>
</dbReference>
<dbReference type="SUPFAM" id="SSF57903">
    <property type="entry name" value="FYVE/PHD zinc finger"/>
    <property type="match status" value="1"/>
</dbReference>
<dbReference type="Gene3D" id="3.30.40.100">
    <property type="match status" value="1"/>
</dbReference>
<feature type="domain" description="ELM2" evidence="9">
    <location>
        <begin position="785"/>
        <end position="953"/>
    </location>
</feature>
<evidence type="ECO:0000256" key="2">
    <source>
        <dbReference type="ARBA" id="ARBA00022771"/>
    </source>
</evidence>
<evidence type="ECO:0000259" key="9">
    <source>
        <dbReference type="PROSITE" id="PS51156"/>
    </source>
</evidence>
<dbReference type="InterPro" id="IPR019787">
    <property type="entry name" value="Znf_PHD-finger"/>
</dbReference>
<dbReference type="SMART" id="SM00249">
    <property type="entry name" value="PHD"/>
    <property type="match status" value="1"/>
</dbReference>
<dbReference type="Pfam" id="PF00628">
    <property type="entry name" value="PHD"/>
    <property type="match status" value="1"/>
</dbReference>
<dbReference type="InterPro" id="IPR019786">
    <property type="entry name" value="Zinc_finger_PHD-type_CS"/>
</dbReference>
<dbReference type="GO" id="GO:0008270">
    <property type="term" value="F:zinc ion binding"/>
    <property type="evidence" value="ECO:0007669"/>
    <property type="project" value="UniProtKB-KW"/>
</dbReference>
<evidence type="ECO:0000256" key="5">
    <source>
        <dbReference type="PROSITE-ProRule" id="PRU00146"/>
    </source>
</evidence>
<protein>
    <recommendedName>
        <fullName evidence="12">PHD-type domain-containing protein</fullName>
    </recommendedName>
</protein>
<evidence type="ECO:0000256" key="4">
    <source>
        <dbReference type="ARBA" id="ARBA00023242"/>
    </source>
</evidence>
<evidence type="ECO:0000259" key="8">
    <source>
        <dbReference type="PROSITE" id="PS51050"/>
    </source>
</evidence>
<comment type="caution">
    <text evidence="10">The sequence shown here is derived from an EMBL/GenBank/DDBJ whole genome shotgun (WGS) entry which is preliminary data.</text>
</comment>
<gene>
    <name evidence="10" type="ORF">R1sor_001398</name>
</gene>
<dbReference type="InterPro" id="IPR011124">
    <property type="entry name" value="Znf_CW"/>
</dbReference>